<keyword evidence="7" id="KW-1133">Transmembrane helix</keyword>
<keyword evidence="7" id="KW-0812">Transmembrane</keyword>
<dbReference type="InterPro" id="IPR050736">
    <property type="entry name" value="Sensor_HK_Regulatory"/>
</dbReference>
<dbReference type="CDD" id="cd00082">
    <property type="entry name" value="HisKA"/>
    <property type="match status" value="1"/>
</dbReference>
<feature type="transmembrane region" description="Helical" evidence="7">
    <location>
        <begin position="7"/>
        <end position="26"/>
    </location>
</feature>
<dbReference type="PANTHER" id="PTHR43711">
    <property type="entry name" value="TWO-COMPONENT HISTIDINE KINASE"/>
    <property type="match status" value="1"/>
</dbReference>
<dbReference type="SMART" id="SM00387">
    <property type="entry name" value="HATPase_c"/>
    <property type="match status" value="1"/>
</dbReference>
<feature type="domain" description="Histidine kinase" evidence="8">
    <location>
        <begin position="223"/>
        <end position="436"/>
    </location>
</feature>
<dbReference type="Pfam" id="PF02518">
    <property type="entry name" value="HATPase_c"/>
    <property type="match status" value="1"/>
</dbReference>
<dbReference type="InterPro" id="IPR003661">
    <property type="entry name" value="HisK_dim/P_dom"/>
</dbReference>
<evidence type="ECO:0000259" key="8">
    <source>
        <dbReference type="PROSITE" id="PS50109"/>
    </source>
</evidence>
<evidence type="ECO:0000256" key="3">
    <source>
        <dbReference type="ARBA" id="ARBA00022553"/>
    </source>
</evidence>
<gene>
    <name evidence="9" type="ORF">IGS68_14235</name>
</gene>
<keyword evidence="7" id="KW-0472">Membrane</keyword>
<accession>A0ABX7AYY2</accession>
<dbReference type="SUPFAM" id="SSF47384">
    <property type="entry name" value="Homodimeric domain of signal transducing histidine kinase"/>
    <property type="match status" value="1"/>
</dbReference>
<dbReference type="InterPro" id="IPR004358">
    <property type="entry name" value="Sig_transdc_His_kin-like_C"/>
</dbReference>
<evidence type="ECO:0000256" key="5">
    <source>
        <dbReference type="ARBA" id="ARBA00022777"/>
    </source>
</evidence>
<dbReference type="RefSeq" id="WP_201069948.1">
    <property type="nucleotide sequence ID" value="NZ_CP067420.1"/>
</dbReference>
<evidence type="ECO:0000313" key="10">
    <source>
        <dbReference type="Proteomes" id="UP000595197"/>
    </source>
</evidence>
<dbReference type="EC" id="2.7.13.3" evidence="2"/>
<dbReference type="SUPFAM" id="SSF55874">
    <property type="entry name" value="ATPase domain of HSP90 chaperone/DNA topoisomerase II/histidine kinase"/>
    <property type="match status" value="1"/>
</dbReference>
<protein>
    <recommendedName>
        <fullName evidence="2">histidine kinase</fullName>
        <ecNumber evidence="2">2.7.13.3</ecNumber>
    </recommendedName>
</protein>
<evidence type="ECO:0000313" key="9">
    <source>
        <dbReference type="EMBL" id="QQP87283.1"/>
    </source>
</evidence>
<sequence>MKQLPLVLFANLANPVLVVLVLSPAVRPGHAILWAGLLIGLTGLRFAQLNWLGRDAAVRLEPDRMVPRLALASGVSGFIWGFGLVLLMPEPLIYRMFVAFVLGGMAAGAVATLSPLMPVVTAFLLPCMLPLVVRLAVEGSNVNLGMAALGLVFTCGLWTAAWKLNRWIREMLLLRLDKVHLADELSSVLGTLERQVEQRTADLRIARDEADRANQAKTRFLAAASHDMGQPFQAMRLFIDLLDKRFAGTPDHELVRNLMKAHQSGERMLAGLLDLSRLESGAVQARPASFALDELLERLGDEFRPLAGNRGLTLTVRRCDGAILSDPVLLHQIIANLLANAVRYTAEGRILLACRRRGGHIRIEVWDTGIGIPADRLEDIFEEFRRIDQMEQADFRGVGLGLSIVRRTAALLDHPVSVCSRPDHGSMFAITVPMDMAEVPKPPP</sequence>
<dbReference type="InterPro" id="IPR005467">
    <property type="entry name" value="His_kinase_dom"/>
</dbReference>
<evidence type="ECO:0000256" key="1">
    <source>
        <dbReference type="ARBA" id="ARBA00000085"/>
    </source>
</evidence>
<feature type="transmembrane region" description="Helical" evidence="7">
    <location>
        <begin position="32"/>
        <end position="53"/>
    </location>
</feature>
<evidence type="ECO:0000256" key="2">
    <source>
        <dbReference type="ARBA" id="ARBA00012438"/>
    </source>
</evidence>
<dbReference type="PRINTS" id="PR00344">
    <property type="entry name" value="BCTRLSENSOR"/>
</dbReference>
<evidence type="ECO:0000256" key="7">
    <source>
        <dbReference type="SAM" id="Phobius"/>
    </source>
</evidence>
<dbReference type="InterPro" id="IPR036890">
    <property type="entry name" value="HATPase_C_sf"/>
</dbReference>
<keyword evidence="5" id="KW-0418">Kinase</keyword>
<keyword evidence="6" id="KW-0902">Two-component regulatory system</keyword>
<keyword evidence="4" id="KW-0808">Transferase</keyword>
<dbReference type="PANTHER" id="PTHR43711:SF1">
    <property type="entry name" value="HISTIDINE KINASE 1"/>
    <property type="match status" value="1"/>
</dbReference>
<evidence type="ECO:0000256" key="6">
    <source>
        <dbReference type="ARBA" id="ARBA00023012"/>
    </source>
</evidence>
<dbReference type="SMART" id="SM00388">
    <property type="entry name" value="HisKA"/>
    <property type="match status" value="1"/>
</dbReference>
<proteinExistence type="predicted"/>
<dbReference type="InterPro" id="IPR036097">
    <property type="entry name" value="HisK_dim/P_sf"/>
</dbReference>
<dbReference type="Proteomes" id="UP000595197">
    <property type="component" value="Chromosome"/>
</dbReference>
<comment type="catalytic activity">
    <reaction evidence="1">
        <text>ATP + protein L-histidine = ADP + protein N-phospho-L-histidine.</text>
        <dbReference type="EC" id="2.7.13.3"/>
    </reaction>
</comment>
<name>A0ABX7AYY2_9PROT</name>
<dbReference type="Gene3D" id="3.30.565.10">
    <property type="entry name" value="Histidine kinase-like ATPase, C-terminal domain"/>
    <property type="match status" value="1"/>
</dbReference>
<dbReference type="Pfam" id="PF00512">
    <property type="entry name" value="HisKA"/>
    <property type="match status" value="1"/>
</dbReference>
<dbReference type="Gene3D" id="1.10.287.130">
    <property type="match status" value="1"/>
</dbReference>
<feature type="transmembrane region" description="Helical" evidence="7">
    <location>
        <begin position="92"/>
        <end position="112"/>
    </location>
</feature>
<organism evidence="9 10">
    <name type="scientific">Skermanella cutis</name>
    <dbReference type="NCBI Taxonomy" id="2775420"/>
    <lineage>
        <taxon>Bacteria</taxon>
        <taxon>Pseudomonadati</taxon>
        <taxon>Pseudomonadota</taxon>
        <taxon>Alphaproteobacteria</taxon>
        <taxon>Rhodospirillales</taxon>
        <taxon>Azospirillaceae</taxon>
        <taxon>Skermanella</taxon>
    </lineage>
</organism>
<dbReference type="EMBL" id="CP067420">
    <property type="protein sequence ID" value="QQP87283.1"/>
    <property type="molecule type" value="Genomic_DNA"/>
</dbReference>
<evidence type="ECO:0000256" key="4">
    <source>
        <dbReference type="ARBA" id="ARBA00022679"/>
    </source>
</evidence>
<keyword evidence="10" id="KW-1185">Reference proteome</keyword>
<feature type="transmembrane region" description="Helical" evidence="7">
    <location>
        <begin position="65"/>
        <end position="86"/>
    </location>
</feature>
<dbReference type="InterPro" id="IPR003594">
    <property type="entry name" value="HATPase_dom"/>
</dbReference>
<feature type="transmembrane region" description="Helical" evidence="7">
    <location>
        <begin position="143"/>
        <end position="162"/>
    </location>
</feature>
<dbReference type="PROSITE" id="PS50109">
    <property type="entry name" value="HIS_KIN"/>
    <property type="match status" value="1"/>
</dbReference>
<reference evidence="9" key="1">
    <citation type="submission" date="2021-02" db="EMBL/GenBank/DDBJ databases">
        <title>Skermanella TT6 skin isolate.</title>
        <authorList>
            <person name="Lee K."/>
            <person name="Ganzorig M."/>
        </authorList>
    </citation>
    <scope>NUCLEOTIDE SEQUENCE</scope>
    <source>
        <strain evidence="9">TT6</strain>
    </source>
</reference>
<keyword evidence="3" id="KW-0597">Phosphoprotein</keyword>